<dbReference type="Gramene" id="TVU35831">
    <property type="protein sequence ID" value="TVU35831"/>
    <property type="gene ID" value="EJB05_17738"/>
</dbReference>
<evidence type="ECO:0000313" key="3">
    <source>
        <dbReference type="Proteomes" id="UP000324897"/>
    </source>
</evidence>
<keyword evidence="3" id="KW-1185">Reference proteome</keyword>
<accession>A0A5J9VJS3</accession>
<gene>
    <name evidence="2" type="ORF">EJB05_17738</name>
</gene>
<comment type="caution">
    <text evidence="2">The sequence shown here is derived from an EMBL/GenBank/DDBJ whole genome shotgun (WGS) entry which is preliminary data.</text>
</comment>
<proteinExistence type="predicted"/>
<dbReference type="EMBL" id="RWGY01000009">
    <property type="protein sequence ID" value="TVU35831.1"/>
    <property type="molecule type" value="Genomic_DNA"/>
</dbReference>
<evidence type="ECO:0000256" key="1">
    <source>
        <dbReference type="SAM" id="MobiDB-lite"/>
    </source>
</evidence>
<protein>
    <submittedName>
        <fullName evidence="2">Uncharacterized protein</fullName>
    </submittedName>
</protein>
<name>A0A5J9VJS3_9POAL</name>
<reference evidence="2 3" key="1">
    <citation type="journal article" date="2019" name="Sci. Rep.">
        <title>A high-quality genome of Eragrostis curvula grass provides insights into Poaceae evolution and supports new strategies to enhance forage quality.</title>
        <authorList>
            <person name="Carballo J."/>
            <person name="Santos B.A.C.M."/>
            <person name="Zappacosta D."/>
            <person name="Garbus I."/>
            <person name="Selva J.P."/>
            <person name="Gallo C.A."/>
            <person name="Diaz A."/>
            <person name="Albertini E."/>
            <person name="Caccamo M."/>
            <person name="Echenique V."/>
        </authorList>
    </citation>
    <scope>NUCLEOTIDE SEQUENCE [LARGE SCALE GENOMIC DNA]</scope>
    <source>
        <strain evidence="3">cv. Victoria</strain>
        <tissue evidence="2">Leaf</tissue>
    </source>
</reference>
<feature type="non-terminal residue" evidence="2">
    <location>
        <position position="1"/>
    </location>
</feature>
<organism evidence="2 3">
    <name type="scientific">Eragrostis curvula</name>
    <name type="common">weeping love grass</name>
    <dbReference type="NCBI Taxonomy" id="38414"/>
    <lineage>
        <taxon>Eukaryota</taxon>
        <taxon>Viridiplantae</taxon>
        <taxon>Streptophyta</taxon>
        <taxon>Embryophyta</taxon>
        <taxon>Tracheophyta</taxon>
        <taxon>Spermatophyta</taxon>
        <taxon>Magnoliopsida</taxon>
        <taxon>Liliopsida</taxon>
        <taxon>Poales</taxon>
        <taxon>Poaceae</taxon>
        <taxon>PACMAD clade</taxon>
        <taxon>Chloridoideae</taxon>
        <taxon>Eragrostideae</taxon>
        <taxon>Eragrostidinae</taxon>
        <taxon>Eragrostis</taxon>
    </lineage>
</organism>
<dbReference type="Proteomes" id="UP000324897">
    <property type="component" value="Unassembled WGS sequence"/>
</dbReference>
<feature type="region of interest" description="Disordered" evidence="1">
    <location>
        <begin position="37"/>
        <end position="68"/>
    </location>
</feature>
<evidence type="ECO:0000313" key="2">
    <source>
        <dbReference type="EMBL" id="TVU35831.1"/>
    </source>
</evidence>
<dbReference type="AlphaFoldDB" id="A0A5J9VJS3"/>
<sequence>MKMRLNTYIHLGLKAAFHSLIRIFGKHLTLTEMLKTRVRGTQGSGVSSTGISRIPSSAAHQHPQKGPR</sequence>
<feature type="compositionally biased region" description="Polar residues" evidence="1">
    <location>
        <begin position="39"/>
        <end position="59"/>
    </location>
</feature>